<dbReference type="AlphaFoldDB" id="A0A919SFV7"/>
<dbReference type="InterPro" id="IPR036390">
    <property type="entry name" value="WH_DNA-bd_sf"/>
</dbReference>
<evidence type="ECO:0000256" key="1">
    <source>
        <dbReference type="SAM" id="MobiDB-lite"/>
    </source>
</evidence>
<evidence type="ECO:0000313" key="2">
    <source>
        <dbReference type="EMBL" id="GIM70847.1"/>
    </source>
</evidence>
<comment type="caution">
    <text evidence="2">The sequence shown here is derived from an EMBL/GenBank/DDBJ whole genome shotgun (WGS) entry which is preliminary data.</text>
</comment>
<dbReference type="Proteomes" id="UP000680865">
    <property type="component" value="Unassembled WGS sequence"/>
</dbReference>
<reference evidence="2" key="1">
    <citation type="submission" date="2021-03" db="EMBL/GenBank/DDBJ databases">
        <title>Whole genome shotgun sequence of Actinoplanes consettensis NBRC 14913.</title>
        <authorList>
            <person name="Komaki H."/>
            <person name="Tamura T."/>
        </authorList>
    </citation>
    <scope>NUCLEOTIDE SEQUENCE</scope>
    <source>
        <strain evidence="2">NBRC 14913</strain>
    </source>
</reference>
<proteinExistence type="predicted"/>
<sequence length="191" mass="20383">MRAGELAEGASVRTGGLDEPALHDLDVHGKNTSVDGMELRGVQATADPFAADEALAAQPIGYWSGALHKAVVNHLRDAMAGIDVTQPQWWTLTRVDQGAGLTRDEVTAQLADVADTPHDVPRAVDQLLARGWVSADEAGRLSLTGAGRDGQARIKELVTGMRGQVHEGVSDEEYVAALRVMRRMIGNITAR</sequence>
<evidence type="ECO:0000313" key="3">
    <source>
        <dbReference type="Proteomes" id="UP000680865"/>
    </source>
</evidence>
<name>A0A919SFV7_9ACTN</name>
<gene>
    <name evidence="2" type="ORF">Aco04nite_22440</name>
</gene>
<protein>
    <recommendedName>
        <fullName evidence="4">MarR family transcriptional regulator</fullName>
    </recommendedName>
</protein>
<organism evidence="2 3">
    <name type="scientific">Winogradskya consettensis</name>
    <dbReference type="NCBI Taxonomy" id="113560"/>
    <lineage>
        <taxon>Bacteria</taxon>
        <taxon>Bacillati</taxon>
        <taxon>Actinomycetota</taxon>
        <taxon>Actinomycetes</taxon>
        <taxon>Micromonosporales</taxon>
        <taxon>Micromonosporaceae</taxon>
        <taxon>Winogradskya</taxon>
    </lineage>
</organism>
<accession>A0A919SFV7</accession>
<feature type="region of interest" description="Disordered" evidence="1">
    <location>
        <begin position="1"/>
        <end position="21"/>
    </location>
</feature>
<dbReference type="SUPFAM" id="SSF46785">
    <property type="entry name" value="Winged helix' DNA-binding domain"/>
    <property type="match status" value="1"/>
</dbReference>
<evidence type="ECO:0008006" key="4">
    <source>
        <dbReference type="Google" id="ProtNLM"/>
    </source>
</evidence>
<dbReference type="Gene3D" id="1.10.10.10">
    <property type="entry name" value="Winged helix-like DNA-binding domain superfamily/Winged helix DNA-binding domain"/>
    <property type="match status" value="1"/>
</dbReference>
<keyword evidence="3" id="KW-1185">Reference proteome</keyword>
<dbReference type="InterPro" id="IPR036388">
    <property type="entry name" value="WH-like_DNA-bd_sf"/>
</dbReference>
<dbReference type="EMBL" id="BOQP01000008">
    <property type="protein sequence ID" value="GIM70847.1"/>
    <property type="molecule type" value="Genomic_DNA"/>
</dbReference>